<accession>A0ABY6KD57</accession>
<dbReference type="CDD" id="cd01851">
    <property type="entry name" value="GBP"/>
    <property type="match status" value="2"/>
</dbReference>
<organism evidence="7 8">
    <name type="scientific">Cordylochernes scorpioides</name>
    <dbReference type="NCBI Taxonomy" id="51811"/>
    <lineage>
        <taxon>Eukaryota</taxon>
        <taxon>Metazoa</taxon>
        <taxon>Ecdysozoa</taxon>
        <taxon>Arthropoda</taxon>
        <taxon>Chelicerata</taxon>
        <taxon>Arachnida</taxon>
        <taxon>Pseudoscorpiones</taxon>
        <taxon>Cheliferoidea</taxon>
        <taxon>Chernetidae</taxon>
        <taxon>Cordylochernes</taxon>
    </lineage>
</organism>
<dbReference type="PANTHER" id="PTHR10751">
    <property type="entry name" value="GUANYLATE BINDING PROTEIN"/>
    <property type="match status" value="1"/>
</dbReference>
<dbReference type="InterPro" id="IPR027417">
    <property type="entry name" value="P-loop_NTPase"/>
</dbReference>
<keyword evidence="5" id="KW-0812">Transmembrane</keyword>
<sequence>MSSSFSVEHIEEMGDQGTTIQMVKFGDAGLELNEKHLQHLLCSEAVRDRPVALISVAGAFRKGKSFILNFVLRYLMAKGQKDWLGQQDLPLTGFSWRGGAERDTTGILIWSEIFLVRCKKGENEDDEEIAVILMDTQGSFDSGSTVKECATIFALSTMLSSIQVYNLFHNLQEDDLQTTLQLFTEYGRLAKEDSTEIPFQKLIFLIRDWPFPYENEFGYQGGLHLLSKRLQVEDSQPSDLQDLRKHIQSCFKELSCFLMPHPGLLVASSPFFQGQINSMEPDFVTYLKIFVESLVSSSSLVVKEIGGQRITCKELLDYVKIYAKVYNGDVLPEPKTILQATAEANHLTAFNKAKNMYLSAMERVCGGCKPYIASNQLETVHVQLKERAVDHFNHICKMGGEAFSTTYREKLEAYEKFQVHNENKNIMAVACSPIVLTILAFVFYLLSGILAVLRLGALARLCNQLTLVSTLTLILWLYIRARGEMEEIGLQIDAATHILYLHVFKPIYMRFLERSLDHFSRSKLWLRLPLIFLFLYNIYRPFSHPHEPNRTSSQVFKMSSSFSIEHIEEMGDQGTTIQMVKFGDAGLELNEKHLQHLLCSEAVRDRPVALISVAGAFRKGKSFILNFVLRYLMAKGQKDWLGQQDLPLTGFSWRGGAERDTTGILIWSEIFLVRCKKGENEDDEEIAVILMDTQGSFDSGSTVKECATIFALSTMLSSIQVYNLFHNLQEDDLQTLQLFTEYGRLAKEDSTEIPFQKLIFLIRDWPFPYENEFGYQGGLHLLSKRLQVEDSQPSDLQDLRKHIQSCFKELSCFLMPHPGLLVASSPFFQGQINSMEPDFVTYLKIFVESLVSSSSLVVKEIGGQRITCKELLDYVKIYAKVYNGDVLPEPKTILQATAEANHLTAFNKAKNMYLSAMERVCGGCKPYIASNQLETVHVQLKERAVDHFNHICKMGGEAFSTTYREKLVTEIQEAYEKFQVHNENKNIMAVACSPIVLTILAFVFYLLSGILAVLRLGALARLCNQLTLVSTLTLILWLYIRARGEMEEIGLQIDAATHILYLHVFKPIYMRFLERSLDHFSPE</sequence>
<feature type="transmembrane region" description="Helical" evidence="5">
    <location>
        <begin position="987"/>
        <end position="1007"/>
    </location>
</feature>
<feature type="transmembrane region" description="Helical" evidence="5">
    <location>
        <begin position="458"/>
        <end position="479"/>
    </location>
</feature>
<dbReference type="SUPFAM" id="SSF48340">
    <property type="entry name" value="Interferon-induced guanylate-binding protein 1 (GBP1), C-terminal domain"/>
    <property type="match status" value="2"/>
</dbReference>
<dbReference type="Gene3D" id="3.40.50.300">
    <property type="entry name" value="P-loop containing nucleotide triphosphate hydrolases"/>
    <property type="match status" value="2"/>
</dbReference>
<dbReference type="Pfam" id="PF02263">
    <property type="entry name" value="GBP"/>
    <property type="match status" value="2"/>
</dbReference>
<evidence type="ECO:0000256" key="5">
    <source>
        <dbReference type="SAM" id="Phobius"/>
    </source>
</evidence>
<evidence type="ECO:0000256" key="3">
    <source>
        <dbReference type="ARBA" id="ARBA00023134"/>
    </source>
</evidence>
<dbReference type="EMBL" id="CP092866">
    <property type="protein sequence ID" value="UYV66136.1"/>
    <property type="molecule type" value="Genomic_DNA"/>
</dbReference>
<dbReference type="Gene3D" id="1.20.58.420">
    <property type="entry name" value="AHSP"/>
    <property type="match status" value="2"/>
</dbReference>
<protein>
    <submittedName>
        <fullName evidence="7">ATL2</fullName>
    </submittedName>
</protein>
<keyword evidence="5" id="KW-1133">Transmembrane helix</keyword>
<feature type="transmembrane region" description="Helical" evidence="5">
    <location>
        <begin position="426"/>
        <end position="446"/>
    </location>
</feature>
<evidence type="ECO:0000313" key="7">
    <source>
        <dbReference type="EMBL" id="UYV66136.1"/>
    </source>
</evidence>
<feature type="domain" description="GB1/RHD3-type G" evidence="6">
    <location>
        <begin position="48"/>
        <end position="299"/>
    </location>
</feature>
<reference evidence="7 8" key="1">
    <citation type="submission" date="2022-01" db="EMBL/GenBank/DDBJ databases">
        <title>A chromosomal length assembly of Cordylochernes scorpioides.</title>
        <authorList>
            <person name="Zeh D."/>
            <person name="Zeh J."/>
        </authorList>
    </citation>
    <scope>NUCLEOTIDE SEQUENCE [LARGE SCALE GENOMIC DNA]</scope>
    <source>
        <strain evidence="7">IN4F17</strain>
        <tissue evidence="7">Whole Body</tissue>
    </source>
</reference>
<feature type="domain" description="GB1/RHD3-type G" evidence="6">
    <location>
        <begin position="605"/>
        <end position="855"/>
    </location>
</feature>
<dbReference type="InterPro" id="IPR036543">
    <property type="entry name" value="Guanylate-bd_C_sf"/>
</dbReference>
<proteinExistence type="inferred from homology"/>
<gene>
    <name evidence="7" type="ORF">LAZ67_4000391</name>
</gene>
<evidence type="ECO:0000256" key="4">
    <source>
        <dbReference type="PROSITE-ProRule" id="PRU01052"/>
    </source>
</evidence>
<evidence type="ECO:0000256" key="1">
    <source>
        <dbReference type="ARBA" id="ARBA00022741"/>
    </source>
</evidence>
<dbReference type="InterPro" id="IPR030386">
    <property type="entry name" value="G_GB1_RHD3_dom"/>
</dbReference>
<evidence type="ECO:0000259" key="6">
    <source>
        <dbReference type="PROSITE" id="PS51715"/>
    </source>
</evidence>
<keyword evidence="1" id="KW-0547">Nucleotide-binding</keyword>
<dbReference type="InterPro" id="IPR015894">
    <property type="entry name" value="Guanylate-bd_N"/>
</dbReference>
<dbReference type="Proteomes" id="UP001235939">
    <property type="component" value="Chromosome 04"/>
</dbReference>
<dbReference type="SUPFAM" id="SSF52540">
    <property type="entry name" value="P-loop containing nucleoside triphosphate hydrolases"/>
    <property type="match status" value="2"/>
</dbReference>
<keyword evidence="3" id="KW-0342">GTP-binding</keyword>
<evidence type="ECO:0000256" key="2">
    <source>
        <dbReference type="ARBA" id="ARBA00022801"/>
    </source>
</evidence>
<keyword evidence="2" id="KW-0378">Hydrolase</keyword>
<dbReference type="PROSITE" id="PS51715">
    <property type="entry name" value="G_GB1_RHD3"/>
    <property type="match status" value="2"/>
</dbReference>
<name>A0ABY6KD57_9ARAC</name>
<evidence type="ECO:0000313" key="8">
    <source>
        <dbReference type="Proteomes" id="UP001235939"/>
    </source>
</evidence>
<comment type="similarity">
    <text evidence="4">Belongs to the TRAFAC class dynamin-like GTPase superfamily. GB1/RHD3 GTPase family.</text>
</comment>
<keyword evidence="8" id="KW-1185">Reference proteome</keyword>
<keyword evidence="5" id="KW-0472">Membrane</keyword>